<dbReference type="AlphaFoldDB" id="A0A161X8R2"/>
<reference evidence="2 3" key="1">
    <citation type="submission" date="2016-04" db="EMBL/GenBank/DDBJ databases">
        <title>Genome sequence of Clostridium magnum DSM 2767.</title>
        <authorList>
            <person name="Poehlein A."/>
            <person name="Uhlig R."/>
            <person name="Fischer R."/>
            <person name="Bahl H."/>
            <person name="Daniel R."/>
        </authorList>
    </citation>
    <scope>NUCLEOTIDE SEQUENCE [LARGE SCALE GENOMIC DNA]</scope>
    <source>
        <strain evidence="2 3">DSM 2767</strain>
    </source>
</reference>
<keyword evidence="3" id="KW-1185">Reference proteome</keyword>
<name>A0A161X8R2_9CLOT</name>
<dbReference type="OrthoDB" id="1938909at2"/>
<dbReference type="PROSITE" id="PS50853">
    <property type="entry name" value="FN3"/>
    <property type="match status" value="1"/>
</dbReference>
<organism evidence="2 3">
    <name type="scientific">Clostridium magnum DSM 2767</name>
    <dbReference type="NCBI Taxonomy" id="1121326"/>
    <lineage>
        <taxon>Bacteria</taxon>
        <taxon>Bacillati</taxon>
        <taxon>Bacillota</taxon>
        <taxon>Clostridia</taxon>
        <taxon>Eubacteriales</taxon>
        <taxon>Clostridiaceae</taxon>
        <taxon>Clostridium</taxon>
    </lineage>
</organism>
<dbReference type="STRING" id="1121326.CLMAG_43580"/>
<dbReference type="PATRIC" id="fig|1121326.3.peg.4422"/>
<accession>A0A161X8R2</accession>
<comment type="caution">
    <text evidence="2">The sequence shown here is derived from an EMBL/GenBank/DDBJ whole genome shotgun (WGS) entry which is preliminary data.</text>
</comment>
<dbReference type="Proteomes" id="UP000076603">
    <property type="component" value="Unassembled WGS sequence"/>
</dbReference>
<protein>
    <submittedName>
        <fullName evidence="2">Bacterial Ig-like domain protein</fullName>
    </submittedName>
</protein>
<proteinExistence type="predicted"/>
<dbReference type="Pfam" id="PF00041">
    <property type="entry name" value="fn3"/>
    <property type="match status" value="1"/>
</dbReference>
<gene>
    <name evidence="2" type="ORF">CLMAG_43580</name>
</gene>
<dbReference type="Gene3D" id="2.60.40.10">
    <property type="entry name" value="Immunoglobulins"/>
    <property type="match status" value="1"/>
</dbReference>
<dbReference type="SUPFAM" id="SSF49265">
    <property type="entry name" value="Fibronectin type III"/>
    <property type="match status" value="1"/>
</dbReference>
<dbReference type="EMBL" id="LWAE01000005">
    <property type="protein sequence ID" value="KZL90586.1"/>
    <property type="molecule type" value="Genomic_DNA"/>
</dbReference>
<evidence type="ECO:0000259" key="1">
    <source>
        <dbReference type="PROSITE" id="PS50853"/>
    </source>
</evidence>
<dbReference type="InterPro" id="IPR003961">
    <property type="entry name" value="FN3_dom"/>
</dbReference>
<dbReference type="RefSeq" id="WP_066626901.1">
    <property type="nucleotide sequence ID" value="NZ_FQXL01000011.1"/>
</dbReference>
<dbReference type="InterPro" id="IPR013783">
    <property type="entry name" value="Ig-like_fold"/>
</dbReference>
<dbReference type="SMART" id="SM00060">
    <property type="entry name" value="FN3"/>
    <property type="match status" value="1"/>
</dbReference>
<evidence type="ECO:0000313" key="2">
    <source>
        <dbReference type="EMBL" id="KZL90586.1"/>
    </source>
</evidence>
<feature type="domain" description="Fibronectin type-III" evidence="1">
    <location>
        <begin position="370"/>
        <end position="453"/>
    </location>
</feature>
<evidence type="ECO:0000313" key="3">
    <source>
        <dbReference type="Proteomes" id="UP000076603"/>
    </source>
</evidence>
<dbReference type="Pfam" id="PF07532">
    <property type="entry name" value="Big_4"/>
    <property type="match status" value="1"/>
</dbReference>
<dbReference type="InterPro" id="IPR036116">
    <property type="entry name" value="FN3_sf"/>
</dbReference>
<dbReference type="InterPro" id="IPR011081">
    <property type="entry name" value="Big_4"/>
</dbReference>
<sequence length="453" mass="48516">MISKFKTKFLLAFLVFVIGFFYVDCGKVYAAYSWKSLGTAGFSEGPAYNTSLSIYNGTPYISYTNDGMYETVMKFDGSSWSPVGTTGFSTDMECASFCVDNNGIPYIAYIDESVWPGPLTVKKYANGSWETVGTPEVINYTVNFTSLYIDNGIPYVPYTHRNRFGSGITVKKFISNSWQEVGEISHGSNGGYEADPISLYVNNGIPYMAYTDVANGHKATVAKYDGSTFQPLGTALSQSNAYYTVIRVDNGTPYVAFMDGENNYKPTVKQLVYSLDLTITTATAISDINVANGTNLGTVNLPQTVTITLSDNTTTSAAVTWDNNSTPIYNGNTAGNYTFMGTITPPVGVVNTNNITTSVKVVVEAPTVTVSGSPTNATVTIKNGRATIRFTPPANDGGSPITQYTVTVSPGNYTVTGKASPIMVTGLRSGINYTFILKAINAAGESEGVSVSN</sequence>
<dbReference type="CDD" id="cd00063">
    <property type="entry name" value="FN3"/>
    <property type="match status" value="1"/>
</dbReference>